<feature type="compositionally biased region" description="Basic residues" evidence="1">
    <location>
        <begin position="413"/>
        <end position="426"/>
    </location>
</feature>
<evidence type="ECO:0000256" key="2">
    <source>
        <dbReference type="SAM" id="Phobius"/>
    </source>
</evidence>
<protein>
    <submittedName>
        <fullName evidence="3">Uncharacterized protein</fullName>
    </submittedName>
</protein>
<feature type="compositionally biased region" description="Basic and acidic residues" evidence="1">
    <location>
        <begin position="1818"/>
        <end position="1827"/>
    </location>
</feature>
<feature type="region of interest" description="Disordered" evidence="1">
    <location>
        <begin position="831"/>
        <end position="852"/>
    </location>
</feature>
<organism evidence="3 4">
    <name type="scientific">Piromyces finnis</name>
    <dbReference type="NCBI Taxonomy" id="1754191"/>
    <lineage>
        <taxon>Eukaryota</taxon>
        <taxon>Fungi</taxon>
        <taxon>Fungi incertae sedis</taxon>
        <taxon>Chytridiomycota</taxon>
        <taxon>Chytridiomycota incertae sedis</taxon>
        <taxon>Neocallimastigomycetes</taxon>
        <taxon>Neocallimastigales</taxon>
        <taxon>Neocallimastigaceae</taxon>
        <taxon>Piromyces</taxon>
    </lineage>
</organism>
<reference evidence="3 4" key="2">
    <citation type="submission" date="2016-08" db="EMBL/GenBank/DDBJ databases">
        <title>Pervasive Adenine N6-methylation of Active Genes in Fungi.</title>
        <authorList>
            <consortium name="DOE Joint Genome Institute"/>
            <person name="Mondo S.J."/>
            <person name="Dannebaum R.O."/>
            <person name="Kuo R.C."/>
            <person name="Labutti K."/>
            <person name="Haridas S."/>
            <person name="Kuo A."/>
            <person name="Salamov A."/>
            <person name="Ahrendt S.R."/>
            <person name="Lipzen A."/>
            <person name="Sullivan W."/>
            <person name="Andreopoulos W.B."/>
            <person name="Clum A."/>
            <person name="Lindquist E."/>
            <person name="Daum C."/>
            <person name="Ramamoorthy G.K."/>
            <person name="Gryganskyi A."/>
            <person name="Culley D."/>
            <person name="Magnuson J.K."/>
            <person name="James T.Y."/>
            <person name="O'Malley M.A."/>
            <person name="Stajich J.E."/>
            <person name="Spatafora J.W."/>
            <person name="Visel A."/>
            <person name="Grigoriev I.V."/>
        </authorList>
    </citation>
    <scope>NUCLEOTIDE SEQUENCE [LARGE SCALE GENOMIC DNA]</scope>
    <source>
        <strain evidence="4">finn</strain>
    </source>
</reference>
<evidence type="ECO:0000256" key="1">
    <source>
        <dbReference type="SAM" id="MobiDB-lite"/>
    </source>
</evidence>
<feature type="region of interest" description="Disordered" evidence="1">
    <location>
        <begin position="1782"/>
        <end position="1827"/>
    </location>
</feature>
<feature type="compositionally biased region" description="Low complexity" evidence="1">
    <location>
        <begin position="584"/>
        <end position="595"/>
    </location>
</feature>
<dbReference type="OrthoDB" id="10663422at2759"/>
<feature type="compositionally biased region" description="Basic residues" evidence="1">
    <location>
        <begin position="754"/>
        <end position="764"/>
    </location>
</feature>
<feature type="region of interest" description="Disordered" evidence="1">
    <location>
        <begin position="1117"/>
        <end position="1138"/>
    </location>
</feature>
<comment type="caution">
    <text evidence="3">The sequence shown here is derived from an EMBL/GenBank/DDBJ whole genome shotgun (WGS) entry which is preliminary data.</text>
</comment>
<feature type="region of interest" description="Disordered" evidence="1">
    <location>
        <begin position="1297"/>
        <end position="1325"/>
    </location>
</feature>
<evidence type="ECO:0000313" key="3">
    <source>
        <dbReference type="EMBL" id="ORX47332.1"/>
    </source>
</evidence>
<feature type="region of interest" description="Disordered" evidence="1">
    <location>
        <begin position="1630"/>
        <end position="1661"/>
    </location>
</feature>
<feature type="region of interest" description="Disordered" evidence="1">
    <location>
        <begin position="1361"/>
        <end position="1392"/>
    </location>
</feature>
<feature type="region of interest" description="Disordered" evidence="1">
    <location>
        <begin position="1045"/>
        <end position="1065"/>
    </location>
</feature>
<feature type="region of interest" description="Disordered" evidence="1">
    <location>
        <begin position="454"/>
        <end position="480"/>
    </location>
</feature>
<name>A0A1Y1V6N2_9FUNG</name>
<feature type="compositionally biased region" description="Basic and acidic residues" evidence="1">
    <location>
        <begin position="1568"/>
        <end position="1583"/>
    </location>
</feature>
<feature type="compositionally biased region" description="Basic and acidic residues" evidence="1">
    <location>
        <begin position="694"/>
        <end position="715"/>
    </location>
</feature>
<feature type="region of interest" description="Disordered" evidence="1">
    <location>
        <begin position="365"/>
        <end position="441"/>
    </location>
</feature>
<proteinExistence type="predicted"/>
<feature type="compositionally biased region" description="Basic residues" evidence="1">
    <location>
        <begin position="606"/>
        <end position="615"/>
    </location>
</feature>
<feature type="compositionally biased region" description="Basic and acidic residues" evidence="1">
    <location>
        <begin position="566"/>
        <end position="582"/>
    </location>
</feature>
<evidence type="ECO:0000313" key="4">
    <source>
        <dbReference type="Proteomes" id="UP000193719"/>
    </source>
</evidence>
<keyword evidence="2" id="KW-0812">Transmembrane</keyword>
<feature type="compositionally biased region" description="Low complexity" evidence="1">
    <location>
        <begin position="454"/>
        <end position="466"/>
    </location>
</feature>
<feature type="compositionally biased region" description="Low complexity" evidence="1">
    <location>
        <begin position="1297"/>
        <end position="1313"/>
    </location>
</feature>
<feature type="compositionally biased region" description="Basic and acidic residues" evidence="1">
    <location>
        <begin position="840"/>
        <end position="852"/>
    </location>
</feature>
<keyword evidence="2" id="KW-0472">Membrane</keyword>
<feature type="region of interest" description="Disordered" evidence="1">
    <location>
        <begin position="559"/>
        <end position="617"/>
    </location>
</feature>
<reference evidence="3 4" key="1">
    <citation type="submission" date="2016-08" db="EMBL/GenBank/DDBJ databases">
        <title>Genomes of anaerobic fungi encode conserved fungal cellulosomes for biomass hydrolysis.</title>
        <authorList>
            <consortium name="DOE Joint Genome Institute"/>
            <person name="Haitjema C.H."/>
            <person name="Gilmore S.P."/>
            <person name="Henske J.K."/>
            <person name="Solomon K.V."/>
            <person name="De Groot R."/>
            <person name="Kuo A."/>
            <person name="Mondo S.J."/>
            <person name="Salamov A.A."/>
            <person name="Labutti K."/>
            <person name="Zhao Z."/>
            <person name="Chiniquy J."/>
            <person name="Barry K."/>
            <person name="Brewer H.M."/>
            <person name="Purvine S.O."/>
            <person name="Wright A.T."/>
            <person name="Boxma B."/>
            <person name="Van Alen T."/>
            <person name="Hackstein J.H."/>
            <person name="Baker S.E."/>
            <person name="Grigoriev I.V."/>
            <person name="O'Malley M.A."/>
        </authorList>
    </citation>
    <scope>NUCLEOTIDE SEQUENCE [LARGE SCALE GENOMIC DNA]</scope>
    <source>
        <strain evidence="4">finn</strain>
    </source>
</reference>
<feature type="compositionally biased region" description="Low complexity" evidence="1">
    <location>
        <begin position="1361"/>
        <end position="1370"/>
    </location>
</feature>
<feature type="compositionally biased region" description="Basic residues" evidence="1">
    <location>
        <begin position="373"/>
        <end position="389"/>
    </location>
</feature>
<accession>A0A1Y1V6N2</accession>
<sequence length="2119" mass="240493">MHSNTKKYSPVKILAILFSLLLTIEISINYFSSSSIHFLRIRKIEDESVDVKTIKEIGDSNKDQYINGNNGNQIDYYDNITKYSSASTSILSYINDNCNYCVNTQFFENYYHKYCPYQPSDLDQIDYCQYFYLRLINEYSFPTLLSSILTLISGKMNSLKLTINNQSKLLIPPNSKCYKIQKQTPRYGASYHTPKFSAPQKKYSFHTYTSPRDKIKIRTNNFNLLYRRIGETQEYLSEYYENITILTSKNLICINTRSKEPFTIDFRNILLNINTNQSKNNNDLHIVKNKNKKITLSNDIPKTPLNKENTNDSLNQNNKLSLILHLLFSGSTTNWVVNLIMTLIKGSLILYLINIVKINENKKNKNSLENGKNKSKNGSKNNRNKKSHQNKITDDYVEVSKKLSKLTKDQKIKKVRSKKGEKKNIHKINSNCPGRDSSKRMSIKSLRDFVNATKSASSDSQSTSTKNHPSSMNNGFKDKNKNHIKITMEKLKSITSSLTIKTKIFIRVMHIIKNFISSIIAIPMSLSNFLKASKITSIDVILSNNRNLKENIDDKKAKDIITSQDNKNKKEHRNDMKNKETQLKSNTSNKSNSIKDQNCSIESTKKQKHKQKLKLNKNQNVKYVEQFNENLNINTLKKDNLNVEEEIQHEYKNEGNIDLSKDKKTLHDSGIFISKFDFTKSAEKIQKSKSEQKLVDKENNMKNNEKISNKNDKKKSISKLTTSISDVRITSSNIKNSKIEENEIIMKESVKSTKTSKKNKKNRKQSFSSNQLERNKIDTPLSSVLTVSSILTTKPSNSPSSLTTTSLQKSIPEAPSLKINANSIRHNLEKNKQYNSLSSEKNEESRNNNVEKNEQIHEINNLDVLRNNNKTEFKENKGPIINDNKNEEIEIECNNREIVLNNVEILNNNSKNKNDNNNLNTEKHNHNILKDINTKGLNKLDNLIKNIITNKNPHYQHYKSDEFSQELPDKEMKDENTTENITLNYCEEEYNNDESEQMDTNQLNNYSKEIMTLSSSNISIDDLNKNLRNILSIDSYNSVKMQYDSEKDKNNNISDSQAIKENKKVKKMPIKNEAILNDENSSVELNNKKSKGLKVLVTKSEKNYKESNSMESFVEGNLDSKNYKKDKNNNRNNLSKSSSNDYFVNLVASTKKKKKKENKKSFENIKIKGHKHSSPIISNTLSYSSSPPNQKNIYCHKKSCSASTYSGSYKNIESLNSKYSNAVDNYKVWSHSPGNIGRSHSYNNSLLNSNSSESSDISLEGIHNKYSTNKISPSVNNNKIMENKNDILSVGLSSFATTPSRSSSYRSNKSNKSWNEEHQSSNVPSRVDSVHNFLIRNNLPSLNDNGVDDLTRYFINSYNSINNSSNNNTTKNKKPSSKNSTPELIDGKHFTNSNYISTDKNPKLAAIEGHNNNQNHLISNYYFMLNNQYPSSNNTLITPPIPMASLNESSLYSTSAINYRNTLNYSNISAISNTTSTSNKNFDFKLLKELSSVKQNQLSSLPLTNSSLNDTESLKDTFNYDLKDIDLEQESILSSSNEEDDVQKEKSLDDNKKERNQFSNTDNDDDDQKDKENSNNKNSDNKIKSKNVAKNAIDSNISLFDSLLDKAQQSASRDKSNILSIPTELKEKNEVNNNDDFNNKGSSYKLKPHPPLKMEQKTQDQEAINTGSDIENTDMLRYSCNYSSSNYSFPTTTAAATATTTTTTTSYNIFSNNVYSPFNTGFNLNYSNNPFTNRTTDTSGSGNANINYISSIQGFCSFPTNSYQQQSQKNVSLDKKIKNHYPIFEDNQAEEKDESLEGKNNKTNVELNEEGKEEESDKEIKDINKDSKDKKVLNGQMNQWNSSYSKNEMNPFYNYNNIGFNSLSIASNTPSTSLSTTSIPTSSSNGKMSSRMTPLIHSQLNSFYSTPSLNYSDIGLPPTQPTSSQSLSSVTKATTTATLNTKTSSIITPIGCSSYSTTTSELDPLSFFSMTSSSSFLTTPSPSLSTFKMTTQVSSNPQSLSSHCSPSNSQCQISTLPSWKNNFSNFNYSSTNSKTSSFLSTSDNLLKPQSYPLSSYSIHDHGFNTNNNIQINTYDKDQMNQQNSIDITTTTLVNPTNIDNNVITDEVKNNDHNESEEEK</sequence>
<feature type="compositionally biased region" description="Acidic residues" evidence="1">
    <location>
        <begin position="1807"/>
        <end position="1817"/>
    </location>
</feature>
<feature type="region of interest" description="Disordered" evidence="1">
    <location>
        <begin position="694"/>
        <end position="719"/>
    </location>
</feature>
<feature type="region of interest" description="Disordered" evidence="1">
    <location>
        <begin position="1531"/>
        <end position="1587"/>
    </location>
</feature>
<keyword evidence="4" id="KW-1185">Reference proteome</keyword>
<dbReference type="Proteomes" id="UP000193719">
    <property type="component" value="Unassembled WGS sequence"/>
</dbReference>
<dbReference type="EMBL" id="MCFH01000031">
    <property type="protein sequence ID" value="ORX47332.1"/>
    <property type="molecule type" value="Genomic_DNA"/>
</dbReference>
<feature type="transmembrane region" description="Helical" evidence="2">
    <location>
        <begin position="335"/>
        <end position="356"/>
    </location>
</feature>
<feature type="compositionally biased region" description="Low complexity" evidence="1">
    <location>
        <begin position="1631"/>
        <end position="1640"/>
    </location>
</feature>
<feature type="compositionally biased region" description="Basic and acidic residues" evidence="1">
    <location>
        <begin position="1543"/>
        <end position="1556"/>
    </location>
</feature>
<feature type="region of interest" description="Disordered" evidence="1">
    <location>
        <begin position="750"/>
        <end position="775"/>
    </location>
</feature>
<keyword evidence="2" id="KW-1133">Transmembrane helix</keyword>
<gene>
    <name evidence="3" type="ORF">BCR36DRAFT_413684</name>
</gene>
<feature type="compositionally biased region" description="Basic and acidic residues" evidence="1">
    <location>
        <begin position="391"/>
        <end position="412"/>
    </location>
</feature>
<feature type="transmembrane region" description="Helical" evidence="2">
    <location>
        <begin position="511"/>
        <end position="530"/>
    </location>
</feature>
<dbReference type="STRING" id="1754191.A0A1Y1V6N2"/>